<name>A0A8C5I0N2_GOUWI</name>
<dbReference type="Gene3D" id="2.30.30.390">
    <property type="entry name" value="Hemimethylated DNA-binding domain"/>
    <property type="match status" value="1"/>
</dbReference>
<organism evidence="2 3">
    <name type="scientific">Gouania willdenowi</name>
    <name type="common">Blunt-snouted clingfish</name>
    <name type="synonym">Lepadogaster willdenowi</name>
    <dbReference type="NCBI Taxonomy" id="441366"/>
    <lineage>
        <taxon>Eukaryota</taxon>
        <taxon>Metazoa</taxon>
        <taxon>Chordata</taxon>
        <taxon>Craniata</taxon>
        <taxon>Vertebrata</taxon>
        <taxon>Euteleostomi</taxon>
        <taxon>Actinopterygii</taxon>
        <taxon>Neopterygii</taxon>
        <taxon>Teleostei</taxon>
        <taxon>Neoteleostei</taxon>
        <taxon>Acanthomorphata</taxon>
        <taxon>Ovalentaria</taxon>
        <taxon>Blenniimorphae</taxon>
        <taxon>Blenniiformes</taxon>
        <taxon>Gobiesocoidei</taxon>
        <taxon>Gobiesocidae</taxon>
        <taxon>Gobiesocinae</taxon>
        <taxon>Gouania</taxon>
    </lineage>
</organism>
<proteinExistence type="predicted"/>
<dbReference type="GO" id="GO:0003677">
    <property type="term" value="F:DNA binding"/>
    <property type="evidence" value="ECO:0007669"/>
    <property type="project" value="InterPro"/>
</dbReference>
<dbReference type="Proteomes" id="UP000694680">
    <property type="component" value="Chromosome 24"/>
</dbReference>
<gene>
    <name evidence="2" type="primary">si:dkey-261l7.2</name>
</gene>
<dbReference type="OrthoDB" id="28868at2759"/>
<dbReference type="Pfam" id="PF08755">
    <property type="entry name" value="YccV-like"/>
    <property type="match status" value="1"/>
</dbReference>
<sequence>MPAPRAAALLQVALLISAVPAQYFISRWIGSTAAQRYHATTRLLRWWREWKSYLCGSWVEWANLQLSKVTFLIGLGEDEPVEQHLHHDKLVFGNDEGFFGAYKEVRSPRPPFVFLRVGDVVMEVKGHNVGVVVSWDSERRVPPEEWPDQETTPQKTPYYKVLFRGTDPSHDFKVGYYVQTSLKRLTGVKPHIPILERYFTHFNGRRFIMQPWLRAIFPDDANEDEDEEENLHFP</sequence>
<protein>
    <submittedName>
        <fullName evidence="2">Uncharacterized LOC114457837</fullName>
    </submittedName>
</protein>
<dbReference type="PANTHER" id="PTHR48439:SF1">
    <property type="entry name" value="HEMIMETHYLATED DNA-BINDING DOMAIN-CONTAINING PROTEIN"/>
    <property type="match status" value="1"/>
</dbReference>
<dbReference type="SMART" id="SM00992">
    <property type="entry name" value="YccV-like"/>
    <property type="match status" value="1"/>
</dbReference>
<reference evidence="2" key="2">
    <citation type="submission" date="2025-08" db="UniProtKB">
        <authorList>
            <consortium name="Ensembl"/>
        </authorList>
    </citation>
    <scope>IDENTIFICATION</scope>
</reference>
<reference evidence="2" key="3">
    <citation type="submission" date="2025-09" db="UniProtKB">
        <authorList>
            <consortium name="Ensembl"/>
        </authorList>
    </citation>
    <scope>IDENTIFICATION</scope>
</reference>
<dbReference type="InterPro" id="IPR011722">
    <property type="entry name" value="Hemimethylated_DNA-bd_dom"/>
</dbReference>
<dbReference type="InterPro" id="IPR053189">
    <property type="entry name" value="Clp_protease_adapter_ClpF"/>
</dbReference>
<reference evidence="2" key="1">
    <citation type="submission" date="2020-06" db="EMBL/GenBank/DDBJ databases">
        <authorList>
            <consortium name="Wellcome Sanger Institute Data Sharing"/>
        </authorList>
    </citation>
    <scope>NUCLEOTIDE SEQUENCE [LARGE SCALE GENOMIC DNA]</scope>
</reference>
<dbReference type="Ensembl" id="ENSGWIT00000056899.1">
    <property type="protein sequence ID" value="ENSGWIP00000052733.1"/>
    <property type="gene ID" value="ENSGWIG00000025425.1"/>
</dbReference>
<accession>A0A8C5I0N2</accession>
<dbReference type="AlphaFoldDB" id="A0A8C5I0N2"/>
<dbReference type="InterPro" id="IPR036623">
    <property type="entry name" value="Hemimethylated_DNA-bd_sf"/>
</dbReference>
<keyword evidence="3" id="KW-1185">Reference proteome</keyword>
<dbReference type="PANTHER" id="PTHR48439">
    <property type="entry name" value="HEMIMETHYLATED DNA-BINDING DOMAIN-CONTAINING PROTEIN"/>
    <property type="match status" value="1"/>
</dbReference>
<evidence type="ECO:0000313" key="3">
    <source>
        <dbReference type="Proteomes" id="UP000694680"/>
    </source>
</evidence>
<evidence type="ECO:0000259" key="1">
    <source>
        <dbReference type="SMART" id="SM00992"/>
    </source>
</evidence>
<evidence type="ECO:0000313" key="2">
    <source>
        <dbReference type="Ensembl" id="ENSGWIP00000052733.1"/>
    </source>
</evidence>
<dbReference type="SUPFAM" id="SSF141255">
    <property type="entry name" value="YccV-like"/>
    <property type="match status" value="1"/>
</dbReference>
<feature type="domain" description="Hemimethylated DNA-binding" evidence="1">
    <location>
        <begin position="112"/>
        <end position="210"/>
    </location>
</feature>